<dbReference type="InterPro" id="IPR017182">
    <property type="entry name" value="METTL16/PsiM"/>
</dbReference>
<feature type="binding site" evidence="6">
    <location>
        <position position="130"/>
    </location>
    <ligand>
        <name>S-adenosyl-L-methionine</name>
        <dbReference type="ChEBI" id="CHEBI:59789"/>
    </ligand>
</feature>
<dbReference type="InterPro" id="IPR029063">
    <property type="entry name" value="SAM-dependent_MTases_sf"/>
</dbReference>
<evidence type="ECO:0000256" key="3">
    <source>
        <dbReference type="ARBA" id="ARBA00022679"/>
    </source>
</evidence>
<dbReference type="GO" id="GO:0008168">
    <property type="term" value="F:methyltransferase activity"/>
    <property type="evidence" value="ECO:0007669"/>
    <property type="project" value="UniProtKB-UniRule"/>
</dbReference>
<dbReference type="InParanoid" id="A0A5N4A5M5"/>
<dbReference type="CDD" id="cd02440">
    <property type="entry name" value="AdoMet_MTases"/>
    <property type="match status" value="1"/>
</dbReference>
<proteinExistence type="inferred from homology"/>
<dbReference type="GO" id="GO:0070475">
    <property type="term" value="P:rRNA base methylation"/>
    <property type="evidence" value="ECO:0007669"/>
    <property type="project" value="TreeGrafter"/>
</dbReference>
<keyword evidence="4 6" id="KW-0949">S-adenosyl-L-methionine</keyword>
<dbReference type="PANTHER" id="PTHR13393:SF0">
    <property type="entry name" value="RNA N6-ADENOSINE-METHYLTRANSFERASE METTL16"/>
    <property type="match status" value="1"/>
</dbReference>
<dbReference type="OrthoDB" id="514248at2759"/>
<dbReference type="Gene3D" id="3.40.50.150">
    <property type="entry name" value="Vaccinia Virus protein VP39"/>
    <property type="match status" value="1"/>
</dbReference>
<evidence type="ECO:0000256" key="1">
    <source>
        <dbReference type="ARBA" id="ARBA00005878"/>
    </source>
</evidence>
<dbReference type="PIRSF" id="PIRSF037350">
    <property type="entry name" value="Mtase_ZK1128_prd"/>
    <property type="match status" value="1"/>
</dbReference>
<dbReference type="Proteomes" id="UP000327044">
    <property type="component" value="Unassembled WGS sequence"/>
</dbReference>
<evidence type="ECO:0000256" key="5">
    <source>
        <dbReference type="PIRNR" id="PIRNR037350"/>
    </source>
</evidence>
<feature type="binding site" evidence="6">
    <location>
        <position position="107"/>
    </location>
    <ligand>
        <name>S-adenosyl-L-methionine</name>
        <dbReference type="ChEBI" id="CHEBI:59789"/>
    </ligand>
</feature>
<dbReference type="EC" id="2.1.1.-" evidence="5"/>
<evidence type="ECO:0000313" key="8">
    <source>
        <dbReference type="Proteomes" id="UP000327044"/>
    </source>
</evidence>
<dbReference type="InterPro" id="IPR010286">
    <property type="entry name" value="METTL16/RlmF"/>
</dbReference>
<dbReference type="PANTHER" id="PTHR13393">
    <property type="entry name" value="SAM-DEPENDENT METHYLTRANSFERASE"/>
    <property type="match status" value="1"/>
</dbReference>
<evidence type="ECO:0000313" key="7">
    <source>
        <dbReference type="EMBL" id="KAB0792644.1"/>
    </source>
</evidence>
<protein>
    <recommendedName>
        <fullName evidence="5">U6 small nuclear RNA (adenine-(43)-N(6))-methyltransferase</fullName>
        <ecNumber evidence="5">2.1.1.-</ecNumber>
    </recommendedName>
</protein>
<dbReference type="Pfam" id="PF05971">
    <property type="entry name" value="Methyltransf_10"/>
    <property type="match status" value="1"/>
</dbReference>
<evidence type="ECO:0000256" key="6">
    <source>
        <dbReference type="PIRSR" id="PIRSR037350-1"/>
    </source>
</evidence>
<reference evidence="7 8" key="1">
    <citation type="journal article" date="2018" name="Elife">
        <title>Firefly genomes illuminate parallel origins of bioluminescence in beetles.</title>
        <authorList>
            <person name="Fallon T.R."/>
            <person name="Lower S.E."/>
            <person name="Chang C.H."/>
            <person name="Bessho-Uehara M."/>
            <person name="Martin G.J."/>
            <person name="Bewick A.J."/>
            <person name="Behringer M."/>
            <person name="Debat H.J."/>
            <person name="Wong I."/>
            <person name="Day J.C."/>
            <person name="Suvorov A."/>
            <person name="Silva C.J."/>
            <person name="Stanger-Hall K.F."/>
            <person name="Hall D.W."/>
            <person name="Schmitz R.J."/>
            <person name="Nelson D.R."/>
            <person name="Lewis S.M."/>
            <person name="Shigenobu S."/>
            <person name="Bybee S.M."/>
            <person name="Larracuente A.M."/>
            <person name="Oba Y."/>
            <person name="Weng J.K."/>
        </authorList>
    </citation>
    <scope>NUCLEOTIDE SEQUENCE [LARGE SCALE GENOMIC DNA]</scope>
    <source>
        <strain evidence="7">1611_PpyrPB1</strain>
        <tissue evidence="7">Whole body</tissue>
    </source>
</reference>
<keyword evidence="8" id="KW-1185">Reference proteome</keyword>
<keyword evidence="3 5" id="KW-0808">Transferase</keyword>
<organism evidence="7 8">
    <name type="scientific">Photinus pyralis</name>
    <name type="common">Common eastern firefly</name>
    <name type="synonym">Lampyris pyralis</name>
    <dbReference type="NCBI Taxonomy" id="7054"/>
    <lineage>
        <taxon>Eukaryota</taxon>
        <taxon>Metazoa</taxon>
        <taxon>Ecdysozoa</taxon>
        <taxon>Arthropoda</taxon>
        <taxon>Hexapoda</taxon>
        <taxon>Insecta</taxon>
        <taxon>Pterygota</taxon>
        <taxon>Neoptera</taxon>
        <taxon>Endopterygota</taxon>
        <taxon>Coleoptera</taxon>
        <taxon>Polyphaga</taxon>
        <taxon>Elateriformia</taxon>
        <taxon>Elateroidea</taxon>
        <taxon>Lampyridae</taxon>
        <taxon>Lampyrinae</taxon>
        <taxon>Photinus</taxon>
    </lineage>
</organism>
<comment type="similarity">
    <text evidence="1 5">Belongs to the methyltransferase superfamily. METTL16/RlmF family.</text>
</comment>
<dbReference type="GO" id="GO:0005634">
    <property type="term" value="C:nucleus"/>
    <property type="evidence" value="ECO:0007669"/>
    <property type="project" value="TreeGrafter"/>
</dbReference>
<dbReference type="AlphaFoldDB" id="A0A5N4A5M5"/>
<keyword evidence="2 5" id="KW-0489">Methyltransferase</keyword>
<dbReference type="EMBL" id="VVIM01000010">
    <property type="protein sequence ID" value="KAB0792644.1"/>
    <property type="molecule type" value="Genomic_DNA"/>
</dbReference>
<dbReference type="SUPFAM" id="SSF53335">
    <property type="entry name" value="S-adenosyl-L-methionine-dependent methyltransferases"/>
    <property type="match status" value="1"/>
</dbReference>
<comment type="caution">
    <text evidence="7">The sequence shown here is derived from an EMBL/GenBank/DDBJ whole genome shotgun (WGS) entry which is preliminary data.</text>
</comment>
<feature type="binding site" evidence="6">
    <location>
        <position position="177"/>
    </location>
    <ligand>
        <name>S-adenosyl-L-methionine</name>
        <dbReference type="ChEBI" id="CHEBI:59789"/>
    </ligand>
</feature>
<sequence length="476" mass="54279">MAMNKYMHPRNIYKKPPNFKQLAVDYPEFRSFIIQDVTGKVSIDFKDAKTLRALTCTLMKKDFGLDVDIPLTRMIPTVPLRLNYILWLEDLLNISPTSDDIKGVDIGTGASCIYPLLGAKSKGWHMIGTDVDAESLEWAQRNVDRNSLGSLIKLKKVTDGVILKEAIEGEFDFCMCNPPFFASAPELNPQHKARRIDRPRPRNAFCASTNEVIADGGEVNFIQKMIKESKELGKSIRIYSTMVGHKYNLPQLKKLLREVDVISFKQTDFYQGKTTRWGLAWTFHDIDLRTLPEATVACAKKLKSKVPLHHKFVSQHVPEVAKMLTDIFEKLQCHVEVVKQQKTMVHYHITASSNTWSHQRRKRREEERLKTLLGDNNNCPASTSEEIKSTSELIANMNVSSPKGPSKRELEEEGYYNIKRIKMDSGDIYEECFLKCSVIVKKDSSDVAVDFVFIEGLAGREGVHQIFQYVKNNIKA</sequence>
<feature type="binding site" evidence="6">
    <location>
        <position position="81"/>
    </location>
    <ligand>
        <name>S-adenosyl-L-methionine</name>
        <dbReference type="ChEBI" id="CHEBI:59789"/>
    </ligand>
</feature>
<evidence type="ECO:0000256" key="2">
    <source>
        <dbReference type="ARBA" id="ARBA00022603"/>
    </source>
</evidence>
<name>A0A5N4A5M5_PHOPY</name>
<gene>
    <name evidence="7" type="ORF">PPYR_14603</name>
</gene>
<evidence type="ECO:0000256" key="4">
    <source>
        <dbReference type="ARBA" id="ARBA00022691"/>
    </source>
</evidence>
<accession>A0A5N4A5M5</accession>
<dbReference type="FunCoup" id="A0A5N4A5M5">
    <property type="interactions" value="2191"/>
</dbReference>